<evidence type="ECO:0000313" key="1">
    <source>
        <dbReference type="EMBL" id="KAK2607028.1"/>
    </source>
</evidence>
<name>A0AAD9W326_PHOAM</name>
<evidence type="ECO:0000313" key="2">
    <source>
        <dbReference type="Proteomes" id="UP001265746"/>
    </source>
</evidence>
<gene>
    <name evidence="1" type="ORF">N8I77_005737</name>
</gene>
<protein>
    <recommendedName>
        <fullName evidence="3">Indole-diterpene biosynthesis protein PaxU</fullName>
    </recommendedName>
</protein>
<dbReference type="Proteomes" id="UP001265746">
    <property type="component" value="Unassembled WGS sequence"/>
</dbReference>
<dbReference type="PANTHER" id="PTHR12265:SF40">
    <property type="entry name" value="DUF829-DOMAIN-CONTAINING PROTEIN"/>
    <property type="match status" value="1"/>
</dbReference>
<proteinExistence type="predicted"/>
<dbReference type="PANTHER" id="PTHR12265">
    <property type="entry name" value="TRANSMEMBRANE PROTEIN 53"/>
    <property type="match status" value="1"/>
</dbReference>
<dbReference type="Pfam" id="PF05705">
    <property type="entry name" value="DUF829"/>
    <property type="match status" value="1"/>
</dbReference>
<dbReference type="EMBL" id="JAUJFL010000003">
    <property type="protein sequence ID" value="KAK2607028.1"/>
    <property type="molecule type" value="Genomic_DNA"/>
</dbReference>
<organism evidence="1 2">
    <name type="scientific">Phomopsis amygdali</name>
    <name type="common">Fusicoccum amygdali</name>
    <dbReference type="NCBI Taxonomy" id="1214568"/>
    <lineage>
        <taxon>Eukaryota</taxon>
        <taxon>Fungi</taxon>
        <taxon>Dikarya</taxon>
        <taxon>Ascomycota</taxon>
        <taxon>Pezizomycotina</taxon>
        <taxon>Sordariomycetes</taxon>
        <taxon>Sordariomycetidae</taxon>
        <taxon>Diaporthales</taxon>
        <taxon>Diaporthaceae</taxon>
        <taxon>Diaporthe</taxon>
    </lineage>
</organism>
<keyword evidence="2" id="KW-1185">Reference proteome</keyword>
<accession>A0AAD9W326</accession>
<dbReference type="AlphaFoldDB" id="A0AAD9W326"/>
<reference evidence="1" key="1">
    <citation type="submission" date="2023-06" db="EMBL/GenBank/DDBJ databases">
        <authorList>
            <person name="Noh H."/>
        </authorList>
    </citation>
    <scope>NUCLEOTIDE SEQUENCE</scope>
    <source>
        <strain evidence="1">DUCC20226</strain>
    </source>
</reference>
<comment type="caution">
    <text evidence="1">The sequence shown here is derived from an EMBL/GenBank/DDBJ whole genome shotgun (WGS) entry which is preliminary data.</text>
</comment>
<evidence type="ECO:0008006" key="3">
    <source>
        <dbReference type="Google" id="ProtNLM"/>
    </source>
</evidence>
<sequence length="326" mass="35510">MAATAPAPVTAAQGGLPGFTKLSEVVYVHRPDQAGEDQGAQARKPSASSAPAAPRLIVLAGWMGAREPHLAKYTTRLQALFPGAPIVVLRSFVHHFTTRAAQHPRDVAAAVPVIRSIMGDRHDGDGEEEGGRPAMLVHLFSNGGSAALRHLREQYALSGKEGSGGGGEPAALLPRHVTVFDSAPGRFQWQRSVTAFLASAARWGLLARLAMRVVVNCLFGLYWAAHVPWGRPGYLDRTWLSHNDRAQNAAEIRRAYIYSEEDALVDYRDVEEHAASAVRNGFVVARMEKLAGGQHVAHVRIDEGRYWEIVKDTWENNSPMSVQSPH</sequence>
<dbReference type="InterPro" id="IPR008547">
    <property type="entry name" value="DUF829_TMEM53"/>
</dbReference>